<feature type="transmembrane region" description="Helical" evidence="6">
    <location>
        <begin position="193"/>
        <end position="217"/>
    </location>
</feature>
<feature type="transmembrane region" description="Helical" evidence="6">
    <location>
        <begin position="33"/>
        <end position="55"/>
    </location>
</feature>
<keyword evidence="5 6" id="KW-0472">Membrane</keyword>
<dbReference type="AlphaFoldDB" id="A0A840SH01"/>
<comment type="caution">
    <text evidence="9">The sequence shown here is derived from an EMBL/GenBank/DDBJ whole genome shotgun (WGS) entry which is preliminary data.</text>
</comment>
<dbReference type="InterPro" id="IPR015414">
    <property type="entry name" value="TMEM64"/>
</dbReference>
<evidence type="ECO:0000256" key="2">
    <source>
        <dbReference type="ARBA" id="ARBA00022475"/>
    </source>
</evidence>
<evidence type="ECO:0000256" key="7">
    <source>
        <dbReference type="SAM" id="MobiDB-lite"/>
    </source>
</evidence>
<feature type="domain" description="VTT" evidence="8">
    <location>
        <begin position="103"/>
        <end position="214"/>
    </location>
</feature>
<feature type="transmembrane region" description="Helical" evidence="6">
    <location>
        <begin position="166"/>
        <end position="187"/>
    </location>
</feature>
<keyword evidence="10" id="KW-1185">Reference proteome</keyword>
<accession>A0A840SH01</accession>
<evidence type="ECO:0000259" key="8">
    <source>
        <dbReference type="Pfam" id="PF09335"/>
    </source>
</evidence>
<gene>
    <name evidence="9" type="ORF">HNP77_001172</name>
</gene>
<feature type="region of interest" description="Disordered" evidence="7">
    <location>
        <begin position="1"/>
        <end position="27"/>
    </location>
</feature>
<feature type="transmembrane region" description="Helical" evidence="6">
    <location>
        <begin position="108"/>
        <end position="132"/>
    </location>
</feature>
<keyword evidence="2 6" id="KW-1003">Cell membrane</keyword>
<reference evidence="9 10" key="1">
    <citation type="submission" date="2020-08" db="EMBL/GenBank/DDBJ databases">
        <title>Genomic Encyclopedia of Type Strains, Phase IV (KMG-IV): sequencing the most valuable type-strain genomes for metagenomic binning, comparative biology and taxonomic classification.</title>
        <authorList>
            <person name="Goeker M."/>
        </authorList>
    </citation>
    <scope>NUCLEOTIDE SEQUENCE [LARGE SCALE GENOMIC DNA]</scope>
    <source>
        <strain evidence="9 10">DSM 103679</strain>
    </source>
</reference>
<protein>
    <recommendedName>
        <fullName evidence="6">TVP38/TMEM64 family membrane protein</fullName>
    </recommendedName>
</protein>
<evidence type="ECO:0000313" key="10">
    <source>
        <dbReference type="Proteomes" id="UP000578697"/>
    </source>
</evidence>
<evidence type="ECO:0000256" key="6">
    <source>
        <dbReference type="RuleBase" id="RU366058"/>
    </source>
</evidence>
<evidence type="ECO:0000313" key="9">
    <source>
        <dbReference type="EMBL" id="MBB5218803.1"/>
    </source>
</evidence>
<feature type="transmembrane region" description="Helical" evidence="6">
    <location>
        <begin position="75"/>
        <end position="96"/>
    </location>
</feature>
<name>A0A840SH01_9SPIR</name>
<dbReference type="Proteomes" id="UP000578697">
    <property type="component" value="Unassembled WGS sequence"/>
</dbReference>
<proteinExistence type="inferred from homology"/>
<keyword evidence="3 6" id="KW-0812">Transmembrane</keyword>
<dbReference type="GO" id="GO:0005886">
    <property type="term" value="C:plasma membrane"/>
    <property type="evidence" value="ECO:0007669"/>
    <property type="project" value="UniProtKB-SubCell"/>
</dbReference>
<comment type="subcellular location">
    <subcellularLocation>
        <location evidence="1 6">Cell membrane</location>
        <topology evidence="1 6">Multi-pass membrane protein</topology>
    </subcellularLocation>
</comment>
<evidence type="ECO:0000256" key="4">
    <source>
        <dbReference type="ARBA" id="ARBA00022989"/>
    </source>
</evidence>
<organism evidence="9 10">
    <name type="scientific">Treponema rectale</name>
    <dbReference type="NCBI Taxonomy" id="744512"/>
    <lineage>
        <taxon>Bacteria</taxon>
        <taxon>Pseudomonadati</taxon>
        <taxon>Spirochaetota</taxon>
        <taxon>Spirochaetia</taxon>
        <taxon>Spirochaetales</taxon>
        <taxon>Treponemataceae</taxon>
        <taxon>Treponema</taxon>
    </lineage>
</organism>
<evidence type="ECO:0000256" key="5">
    <source>
        <dbReference type="ARBA" id="ARBA00023136"/>
    </source>
</evidence>
<comment type="similarity">
    <text evidence="6">Belongs to the TVP38/TMEM64 family.</text>
</comment>
<dbReference type="PANTHER" id="PTHR12677">
    <property type="entry name" value="GOLGI APPARATUS MEMBRANE PROTEIN TVP38-RELATED"/>
    <property type="match status" value="1"/>
</dbReference>
<dbReference type="Pfam" id="PF09335">
    <property type="entry name" value="VTT_dom"/>
    <property type="match status" value="1"/>
</dbReference>
<keyword evidence="4 6" id="KW-1133">Transmembrane helix</keyword>
<feature type="compositionally biased region" description="Polar residues" evidence="7">
    <location>
        <begin position="1"/>
        <end position="26"/>
    </location>
</feature>
<dbReference type="PANTHER" id="PTHR12677:SF49">
    <property type="entry name" value="TVP38_TMEM64 FAMILY MEMBRANE PROTEIN"/>
    <property type="match status" value="1"/>
</dbReference>
<dbReference type="RefSeq" id="WP_184652244.1">
    <property type="nucleotide sequence ID" value="NZ_JACHFR010000002.1"/>
</dbReference>
<evidence type="ECO:0000256" key="1">
    <source>
        <dbReference type="ARBA" id="ARBA00004651"/>
    </source>
</evidence>
<dbReference type="InterPro" id="IPR032816">
    <property type="entry name" value="VTT_dom"/>
</dbReference>
<sequence length="220" mass="24831">MSSETSLEDSSVNNTDEHNNCTSTDSAPKKKSYFKLTLTILFLIAFVIVAGFLIYQYKQGSFKNWQTFKNYINSFGLFGPIFLTIFQCVKVLYVVIAGGIGCAAGGALFGPLVGFICNYIGIVSGSILAFCISKRFGPSFMHMLFSEKKINKYMTWMNKYKKHYTIFLWIAICSPIAPDDFLCYFTGASGMSYRRFLLIIFTAKIWSILGYSLIFGLNFH</sequence>
<evidence type="ECO:0000256" key="3">
    <source>
        <dbReference type="ARBA" id="ARBA00022692"/>
    </source>
</evidence>
<dbReference type="EMBL" id="JACHFR010000002">
    <property type="protein sequence ID" value="MBB5218803.1"/>
    <property type="molecule type" value="Genomic_DNA"/>
</dbReference>